<evidence type="ECO:0000256" key="1">
    <source>
        <dbReference type="SAM" id="MobiDB-lite"/>
    </source>
</evidence>
<feature type="compositionally biased region" description="Acidic residues" evidence="1">
    <location>
        <begin position="78"/>
        <end position="89"/>
    </location>
</feature>
<feature type="compositionally biased region" description="Basic and acidic residues" evidence="1">
    <location>
        <begin position="326"/>
        <end position="353"/>
    </location>
</feature>
<gene>
    <name evidence="3" type="ORF">DBRI1063_LOCUS23854</name>
</gene>
<dbReference type="EMBL" id="HBGN01037211">
    <property type="protein sequence ID" value="CAD9355163.1"/>
    <property type="molecule type" value="Transcribed_RNA"/>
</dbReference>
<feature type="chain" id="PRO_5031447185" description="RxLR effector protein" evidence="2">
    <location>
        <begin position="24"/>
        <end position="362"/>
    </location>
</feature>
<name>A0A7S2ETL1_9STRA</name>
<evidence type="ECO:0000256" key="2">
    <source>
        <dbReference type="SAM" id="SignalP"/>
    </source>
</evidence>
<protein>
    <recommendedName>
        <fullName evidence="4">RxLR effector protein</fullName>
    </recommendedName>
</protein>
<evidence type="ECO:0000313" key="3">
    <source>
        <dbReference type="EMBL" id="CAD9355163.1"/>
    </source>
</evidence>
<feature type="compositionally biased region" description="Low complexity" evidence="1">
    <location>
        <begin position="112"/>
        <end position="129"/>
    </location>
</feature>
<evidence type="ECO:0008006" key="4">
    <source>
        <dbReference type="Google" id="ProtNLM"/>
    </source>
</evidence>
<reference evidence="3" key="1">
    <citation type="submission" date="2021-01" db="EMBL/GenBank/DDBJ databases">
        <authorList>
            <person name="Corre E."/>
            <person name="Pelletier E."/>
            <person name="Niang G."/>
            <person name="Scheremetjew M."/>
            <person name="Finn R."/>
            <person name="Kale V."/>
            <person name="Holt S."/>
            <person name="Cochrane G."/>
            <person name="Meng A."/>
            <person name="Brown T."/>
            <person name="Cohen L."/>
        </authorList>
    </citation>
    <scope>NUCLEOTIDE SEQUENCE</scope>
    <source>
        <strain evidence="3">Pop2</strain>
    </source>
</reference>
<feature type="signal peptide" evidence="2">
    <location>
        <begin position="1"/>
        <end position="23"/>
    </location>
</feature>
<sequence>MVTSQKALLSLMYFLLTTTISAAFVIPKENHVKHNKASKSIFLGPDHQRRQLFQPFVSSLDAKSRYSSSSRLLATSDESSDDSEEESQFDVEAARKKLESMLLPNDNDDTDNSNITTTDDNNDSSSQSDFLASLLSSKEPENVELPPTPPLSTIERDRKVAEMRLLSGLADGEEAVKDLWALWYSERGGPAKALLEQADDLMGNPQKWDDCEAILMSLVDEHGIYFVEPLNRLATLYFLQSEFEKSYRLCLIILKIKPWHFGALSGIVPVCVGRGDKDAARYWAEKRLPSFVAGTSFPPFAKDGPENPRRQEWVDQQVATAEKLMEKAEKATKRSFGKKDSYHDDNEESGRLLEDEDGGSWQ</sequence>
<keyword evidence="2" id="KW-0732">Signal</keyword>
<feature type="region of interest" description="Disordered" evidence="1">
    <location>
        <begin position="326"/>
        <end position="362"/>
    </location>
</feature>
<organism evidence="3">
    <name type="scientific">Ditylum brightwellii</name>
    <dbReference type="NCBI Taxonomy" id="49249"/>
    <lineage>
        <taxon>Eukaryota</taxon>
        <taxon>Sar</taxon>
        <taxon>Stramenopiles</taxon>
        <taxon>Ochrophyta</taxon>
        <taxon>Bacillariophyta</taxon>
        <taxon>Mediophyceae</taxon>
        <taxon>Lithodesmiophycidae</taxon>
        <taxon>Lithodesmiales</taxon>
        <taxon>Lithodesmiaceae</taxon>
        <taxon>Ditylum</taxon>
    </lineage>
</organism>
<accession>A0A7S2ETL1</accession>
<feature type="region of interest" description="Disordered" evidence="1">
    <location>
        <begin position="71"/>
        <end position="130"/>
    </location>
</feature>
<proteinExistence type="predicted"/>
<dbReference type="AlphaFoldDB" id="A0A7S2ETL1"/>